<accession>A0A4D6XBL1</accession>
<keyword evidence="3" id="KW-1003">Cell membrane</keyword>
<dbReference type="EMBL" id="CP039371">
    <property type="protein sequence ID" value="QCI11978.1"/>
    <property type="molecule type" value="Genomic_DNA"/>
</dbReference>
<proteinExistence type="inferred from homology"/>
<protein>
    <submittedName>
        <fullName evidence="9">ABC transporter permease</fullName>
    </submittedName>
</protein>
<evidence type="ECO:0000256" key="1">
    <source>
        <dbReference type="ARBA" id="ARBA00004651"/>
    </source>
</evidence>
<feature type="transmembrane region" description="Helical" evidence="7">
    <location>
        <begin position="144"/>
        <end position="161"/>
    </location>
</feature>
<organism evidence="9 10">
    <name type="scientific">Pseudomonas putida</name>
    <name type="common">Arthrobacter siderocapsulatus</name>
    <dbReference type="NCBI Taxonomy" id="303"/>
    <lineage>
        <taxon>Bacteria</taxon>
        <taxon>Pseudomonadati</taxon>
        <taxon>Pseudomonadota</taxon>
        <taxon>Gammaproteobacteria</taxon>
        <taxon>Pseudomonadales</taxon>
        <taxon>Pseudomonadaceae</taxon>
        <taxon>Pseudomonas</taxon>
    </lineage>
</organism>
<keyword evidence="6 7" id="KW-0472">Membrane</keyword>
<dbReference type="AlphaFoldDB" id="A0A4D6XBL1"/>
<dbReference type="OrthoDB" id="9805884at2"/>
<feature type="transmembrane region" description="Helical" evidence="7">
    <location>
        <begin position="196"/>
        <end position="224"/>
    </location>
</feature>
<feature type="transmembrane region" description="Helical" evidence="7">
    <location>
        <begin position="244"/>
        <end position="266"/>
    </location>
</feature>
<dbReference type="RefSeq" id="WP_136914140.1">
    <property type="nucleotide sequence ID" value="NZ_CP039371.1"/>
</dbReference>
<dbReference type="GO" id="GO:0005886">
    <property type="term" value="C:plasma membrane"/>
    <property type="evidence" value="ECO:0007669"/>
    <property type="project" value="UniProtKB-SubCell"/>
</dbReference>
<name>A0A4D6XBL1_PSEPU</name>
<comment type="subcellular location">
    <subcellularLocation>
        <location evidence="1 7">Cell membrane</location>
        <topology evidence="1 7">Multi-pass membrane protein</topology>
    </subcellularLocation>
</comment>
<dbReference type="InterPro" id="IPR035906">
    <property type="entry name" value="MetI-like_sf"/>
</dbReference>
<evidence type="ECO:0000256" key="4">
    <source>
        <dbReference type="ARBA" id="ARBA00022692"/>
    </source>
</evidence>
<evidence type="ECO:0000313" key="10">
    <source>
        <dbReference type="Proteomes" id="UP000298551"/>
    </source>
</evidence>
<keyword evidence="5 7" id="KW-1133">Transmembrane helix</keyword>
<dbReference type="PANTHER" id="PTHR43386:SF1">
    <property type="entry name" value="D,D-DIPEPTIDE TRANSPORT SYSTEM PERMEASE PROTEIN DDPC-RELATED"/>
    <property type="match status" value="1"/>
</dbReference>
<feature type="domain" description="ABC transmembrane type-1" evidence="8">
    <location>
        <begin position="79"/>
        <end position="267"/>
    </location>
</feature>
<evidence type="ECO:0000259" key="8">
    <source>
        <dbReference type="PROSITE" id="PS50928"/>
    </source>
</evidence>
<feature type="transmembrane region" description="Helical" evidence="7">
    <location>
        <begin position="81"/>
        <end position="106"/>
    </location>
</feature>
<feature type="transmembrane region" description="Helical" evidence="7">
    <location>
        <begin position="20"/>
        <end position="39"/>
    </location>
</feature>
<keyword evidence="4 7" id="KW-0812">Transmembrane</keyword>
<evidence type="ECO:0000313" key="9">
    <source>
        <dbReference type="EMBL" id="QCI11978.1"/>
    </source>
</evidence>
<dbReference type="GO" id="GO:0055085">
    <property type="term" value="P:transmembrane transport"/>
    <property type="evidence" value="ECO:0007669"/>
    <property type="project" value="InterPro"/>
</dbReference>
<dbReference type="CDD" id="cd06261">
    <property type="entry name" value="TM_PBP2"/>
    <property type="match status" value="1"/>
</dbReference>
<feature type="transmembrane region" description="Helical" evidence="7">
    <location>
        <begin position="118"/>
        <end position="138"/>
    </location>
</feature>
<dbReference type="SUPFAM" id="SSF161098">
    <property type="entry name" value="MetI-like"/>
    <property type="match status" value="1"/>
</dbReference>
<comment type="similarity">
    <text evidence="7">Belongs to the binding-protein-dependent transport system permease family.</text>
</comment>
<evidence type="ECO:0000256" key="3">
    <source>
        <dbReference type="ARBA" id="ARBA00022475"/>
    </source>
</evidence>
<dbReference type="Proteomes" id="UP000298551">
    <property type="component" value="Chromosome"/>
</dbReference>
<dbReference type="Pfam" id="PF00528">
    <property type="entry name" value="BPD_transp_1"/>
    <property type="match status" value="1"/>
</dbReference>
<dbReference type="PANTHER" id="PTHR43386">
    <property type="entry name" value="OLIGOPEPTIDE TRANSPORT SYSTEM PERMEASE PROTEIN APPC"/>
    <property type="match status" value="1"/>
</dbReference>
<evidence type="ECO:0000256" key="6">
    <source>
        <dbReference type="ARBA" id="ARBA00023136"/>
    </source>
</evidence>
<dbReference type="PROSITE" id="PS50928">
    <property type="entry name" value="ABC_TM1"/>
    <property type="match status" value="1"/>
</dbReference>
<keyword evidence="2 7" id="KW-0813">Transport</keyword>
<evidence type="ECO:0000256" key="2">
    <source>
        <dbReference type="ARBA" id="ARBA00022448"/>
    </source>
</evidence>
<evidence type="ECO:0000256" key="7">
    <source>
        <dbReference type="RuleBase" id="RU363032"/>
    </source>
</evidence>
<reference evidence="10" key="1">
    <citation type="submission" date="2019-04" db="EMBL/GenBank/DDBJ databases">
        <title>Genome sequence of Pseudomonas putida 1290, an auxin catabolizing strain.</title>
        <authorList>
            <person name="Laird T.S."/>
            <person name="Leveau J.H.J."/>
        </authorList>
    </citation>
    <scope>NUCLEOTIDE SEQUENCE [LARGE SCALE GENOMIC DNA]</scope>
    <source>
        <strain evidence="10">1290</strain>
    </source>
</reference>
<dbReference type="InterPro" id="IPR000515">
    <property type="entry name" value="MetI-like"/>
</dbReference>
<dbReference type="InterPro" id="IPR050366">
    <property type="entry name" value="BP-dependent_transpt_permease"/>
</dbReference>
<gene>
    <name evidence="9" type="ORF">E6B08_11695</name>
</gene>
<dbReference type="Gene3D" id="1.10.3720.10">
    <property type="entry name" value="MetI-like"/>
    <property type="match status" value="1"/>
</dbReference>
<sequence>MTTTRRIALWAPLRAPLSLFAIIVLLTVLGSALLAPWLFPGDPLDMQAEAFLWPGQDWHYPLGTDMLGRDVLAGLVHGARISLQVGALATLCGVLAGVLLGALAGYFGGRLDYAVQRLVEIFQTMPSFVLLVALVAIVQPSLPTVVFAIALISWPTVARLVRAEVRSLRQREYVLAARSVGYGHWRIMLREILPNVLPTLVVTTSIMIASAILMESALSFMGLGDPNHVSWGSMIGNGREQIRTAWYLTAIPGLAIFLTVLAFNLLGDALTDAFTPNRADA</sequence>
<evidence type="ECO:0000256" key="5">
    <source>
        <dbReference type="ARBA" id="ARBA00022989"/>
    </source>
</evidence>